<dbReference type="Pfam" id="PF01166">
    <property type="entry name" value="TSC22"/>
    <property type="match status" value="1"/>
</dbReference>
<dbReference type="EMBL" id="CAEY01000797">
    <property type="status" value="NOT_ANNOTATED_CDS"/>
    <property type="molecule type" value="Genomic_DNA"/>
</dbReference>
<protein>
    <submittedName>
        <fullName evidence="3">Uncharacterized protein</fullName>
    </submittedName>
</protein>
<dbReference type="STRING" id="32264.T1JVU2"/>
<gene>
    <name evidence="3" type="primary">107371033</name>
</gene>
<reference evidence="4" key="1">
    <citation type="submission" date="2011-08" db="EMBL/GenBank/DDBJ databases">
        <authorList>
            <person name="Rombauts S."/>
        </authorList>
    </citation>
    <scope>NUCLEOTIDE SEQUENCE</scope>
    <source>
        <strain evidence="4">London</strain>
    </source>
</reference>
<dbReference type="PANTHER" id="PTHR46745">
    <property type="entry name" value="TSC22 DOMAIN FAMILY PROTEIN 1"/>
    <property type="match status" value="1"/>
</dbReference>
<evidence type="ECO:0000313" key="4">
    <source>
        <dbReference type="Proteomes" id="UP000015104"/>
    </source>
</evidence>
<dbReference type="KEGG" id="tut:107371033"/>
<feature type="coiled-coil region" evidence="1">
    <location>
        <begin position="193"/>
        <end position="220"/>
    </location>
</feature>
<reference evidence="3" key="2">
    <citation type="submission" date="2015-06" db="UniProtKB">
        <authorList>
            <consortium name="EnsemblMetazoa"/>
        </authorList>
    </citation>
    <scope>IDENTIFICATION</scope>
</reference>
<dbReference type="SUPFAM" id="SSF58026">
    <property type="entry name" value="Delta-sleep-inducing peptide immunoreactive peptide"/>
    <property type="match status" value="1"/>
</dbReference>
<dbReference type="HOGENOM" id="CLU_1130330_0_0_1"/>
<dbReference type="AlphaFoldDB" id="T1JVU2"/>
<dbReference type="GO" id="GO:0005829">
    <property type="term" value="C:cytosol"/>
    <property type="evidence" value="ECO:0007669"/>
    <property type="project" value="TreeGrafter"/>
</dbReference>
<dbReference type="eggNOG" id="KOG4797">
    <property type="taxonomic scope" value="Eukaryota"/>
</dbReference>
<dbReference type="Gene3D" id="1.20.5.490">
    <property type="entry name" value="Single helix bin"/>
    <property type="match status" value="1"/>
</dbReference>
<dbReference type="GO" id="GO:0008284">
    <property type="term" value="P:positive regulation of cell population proliferation"/>
    <property type="evidence" value="ECO:0007669"/>
    <property type="project" value="TreeGrafter"/>
</dbReference>
<dbReference type="GO" id="GO:0043066">
    <property type="term" value="P:negative regulation of apoptotic process"/>
    <property type="evidence" value="ECO:0007669"/>
    <property type="project" value="TreeGrafter"/>
</dbReference>
<dbReference type="InterPro" id="IPR000580">
    <property type="entry name" value="TSC22/Bun"/>
</dbReference>
<dbReference type="OrthoDB" id="8961796at2759"/>
<keyword evidence="4" id="KW-1185">Reference proteome</keyword>
<accession>T1JVU2</accession>
<name>T1JVU2_TETUR</name>
<sequence>MDSVTTEGLRTIVNPVVTTAPETPPITVEEWQHRFKVVKIASKEPMKRGRWSCMDFNDPPPNISGSTLSGNTSTTGGTSTNNTQTSGTVCPSAITGTSTIGAGGVGIGGGGGGACTTTTTTCVTASCGINCSDTNNEANQVNSEMVGQTINNQSVCVGGGGAGVPNVDPNTNSVNNQNAEGILVDEKTFDHLMSAVREEVVVLKERINELMSKISQLEYENGILKAHATPEVLSNLYGSNNQNVSN</sequence>
<feature type="region of interest" description="Disordered" evidence="2">
    <location>
        <begin position="57"/>
        <end position="88"/>
    </location>
</feature>
<evidence type="ECO:0000313" key="3">
    <source>
        <dbReference type="EnsemblMetazoa" id="tetur02g05810.1"/>
    </source>
</evidence>
<dbReference type="OMA" id="IASKEPM"/>
<dbReference type="GO" id="GO:0005634">
    <property type="term" value="C:nucleus"/>
    <property type="evidence" value="ECO:0007669"/>
    <property type="project" value="TreeGrafter"/>
</dbReference>
<evidence type="ECO:0000256" key="1">
    <source>
        <dbReference type="SAM" id="Coils"/>
    </source>
</evidence>
<dbReference type="CDD" id="cd21936">
    <property type="entry name" value="ZIP_TSC22D"/>
    <property type="match status" value="1"/>
</dbReference>
<keyword evidence="1" id="KW-0175">Coiled coil</keyword>
<dbReference type="GO" id="GO:0006357">
    <property type="term" value="P:regulation of transcription by RNA polymerase II"/>
    <property type="evidence" value="ECO:0007669"/>
    <property type="project" value="InterPro"/>
</dbReference>
<organism evidence="3 4">
    <name type="scientific">Tetranychus urticae</name>
    <name type="common">Two-spotted spider mite</name>
    <dbReference type="NCBI Taxonomy" id="32264"/>
    <lineage>
        <taxon>Eukaryota</taxon>
        <taxon>Metazoa</taxon>
        <taxon>Ecdysozoa</taxon>
        <taxon>Arthropoda</taxon>
        <taxon>Chelicerata</taxon>
        <taxon>Arachnida</taxon>
        <taxon>Acari</taxon>
        <taxon>Acariformes</taxon>
        <taxon>Trombidiformes</taxon>
        <taxon>Prostigmata</taxon>
        <taxon>Eleutherengona</taxon>
        <taxon>Raphignathae</taxon>
        <taxon>Tetranychoidea</taxon>
        <taxon>Tetranychidae</taxon>
        <taxon>Tetranychus</taxon>
    </lineage>
</organism>
<evidence type="ECO:0000256" key="2">
    <source>
        <dbReference type="SAM" id="MobiDB-lite"/>
    </source>
</evidence>
<feature type="compositionally biased region" description="Low complexity" evidence="2">
    <location>
        <begin position="64"/>
        <end position="88"/>
    </location>
</feature>
<proteinExistence type="predicted"/>
<dbReference type="PANTHER" id="PTHR46745:SF1">
    <property type="entry name" value="TSC22 DOMAIN FAMILY PROTEIN 1"/>
    <property type="match status" value="1"/>
</dbReference>
<dbReference type="Proteomes" id="UP000015104">
    <property type="component" value="Unassembled WGS sequence"/>
</dbReference>
<dbReference type="EnsemblMetazoa" id="tetur02g05810.1">
    <property type="protein sequence ID" value="tetur02g05810.1"/>
    <property type="gene ID" value="tetur02g05810"/>
</dbReference>